<evidence type="ECO:0000259" key="3">
    <source>
        <dbReference type="Pfam" id="PF24535"/>
    </source>
</evidence>
<feature type="compositionally biased region" description="Polar residues" evidence="1">
    <location>
        <begin position="264"/>
        <end position="283"/>
    </location>
</feature>
<dbReference type="Proteomes" id="UP000031192">
    <property type="component" value="Unassembled WGS sequence"/>
</dbReference>
<dbReference type="InterPro" id="IPR056019">
    <property type="entry name" value="DUF7598"/>
</dbReference>
<evidence type="ECO:0000256" key="2">
    <source>
        <dbReference type="SAM" id="Phobius"/>
    </source>
</evidence>
<dbReference type="HOGENOM" id="CLU_066685_0_0_1"/>
<feature type="transmembrane region" description="Helical" evidence="2">
    <location>
        <begin position="58"/>
        <end position="83"/>
    </location>
</feature>
<feature type="transmembrane region" description="Helical" evidence="2">
    <location>
        <begin position="20"/>
        <end position="46"/>
    </location>
</feature>
<feature type="transmembrane region" description="Helical" evidence="2">
    <location>
        <begin position="135"/>
        <end position="160"/>
    </location>
</feature>
<comment type="caution">
    <text evidence="4">The sequence shown here is derived from an EMBL/GenBank/DDBJ whole genome shotgun (WGS) entry which is preliminary data.</text>
</comment>
<keyword evidence="5" id="KW-1185">Reference proteome</keyword>
<keyword evidence="2" id="KW-0812">Transmembrane</keyword>
<organism evidence="4 5">
    <name type="scientific">Metarhizium guizhouense (strain ARSEF 977)</name>
    <dbReference type="NCBI Taxonomy" id="1276136"/>
    <lineage>
        <taxon>Eukaryota</taxon>
        <taxon>Fungi</taxon>
        <taxon>Dikarya</taxon>
        <taxon>Ascomycota</taxon>
        <taxon>Pezizomycotina</taxon>
        <taxon>Sordariomycetes</taxon>
        <taxon>Hypocreomycetidae</taxon>
        <taxon>Hypocreales</taxon>
        <taxon>Clavicipitaceae</taxon>
        <taxon>Metarhizium</taxon>
    </lineage>
</organism>
<dbReference type="Pfam" id="PF24535">
    <property type="entry name" value="DUF7598"/>
    <property type="match status" value="1"/>
</dbReference>
<accession>A0A0B4HEK2</accession>
<name>A0A0B4HEK2_METGA</name>
<keyword evidence="2" id="KW-1133">Transmembrane helix</keyword>
<gene>
    <name evidence="4" type="ORF">MGU_02489</name>
</gene>
<evidence type="ECO:0000313" key="4">
    <source>
        <dbReference type="EMBL" id="KID90612.1"/>
    </source>
</evidence>
<keyword evidence="2" id="KW-0472">Membrane</keyword>
<proteinExistence type="predicted"/>
<evidence type="ECO:0000313" key="5">
    <source>
        <dbReference type="Proteomes" id="UP000031192"/>
    </source>
</evidence>
<dbReference type="AlphaFoldDB" id="A0A0B4HEK2"/>
<reference evidence="4 5" key="1">
    <citation type="journal article" date="2014" name="Proc. Natl. Acad. Sci. U.S.A.">
        <title>Trajectory and genomic determinants of fungal-pathogen speciation and host adaptation.</title>
        <authorList>
            <person name="Hu X."/>
            <person name="Xiao G."/>
            <person name="Zheng P."/>
            <person name="Shang Y."/>
            <person name="Su Y."/>
            <person name="Zhang X."/>
            <person name="Liu X."/>
            <person name="Zhan S."/>
            <person name="St Leger R.J."/>
            <person name="Wang C."/>
        </authorList>
    </citation>
    <scope>NUCLEOTIDE SEQUENCE [LARGE SCALE GENOMIC DNA]</scope>
    <source>
        <strain evidence="4 5">ARSEF 977</strain>
    </source>
</reference>
<feature type="domain" description="DUF7598" evidence="3">
    <location>
        <begin position="22"/>
        <end position="159"/>
    </location>
</feature>
<dbReference type="EMBL" id="AZNH01000005">
    <property type="protein sequence ID" value="KID90612.1"/>
    <property type="molecule type" value="Genomic_DNA"/>
</dbReference>
<feature type="region of interest" description="Disordered" evidence="1">
    <location>
        <begin position="260"/>
        <end position="283"/>
    </location>
</feature>
<feature type="transmembrane region" description="Helical" evidence="2">
    <location>
        <begin position="103"/>
        <end position="123"/>
    </location>
</feature>
<dbReference type="OrthoDB" id="5327148at2759"/>
<evidence type="ECO:0000256" key="1">
    <source>
        <dbReference type="SAM" id="MobiDB-lite"/>
    </source>
</evidence>
<sequence length="283" mass="30939">MWSKIVKIFCPAAANAGDNAVGIIVLQILRLCTVITLATMGVAYWVFILNVDKSRTYFVFECASLFFNSIICFILLFSEFPVFKAVKGYFVSSWPVLSDMHGVAWLGSIMLLLGCNIFGNLNTPAMDSEKVAAPFLKLTLAAGVLAFIFGVMNIVCSFVWRNGKEGITSRDVRANGALAKGRRQSLPDYESASTAQFEKQGAKAGGFTRFTEKATNLFSKKKEPARPDISAPVIDVESGLSEKTRYSPVAPGIQRPLTAMHPINMNTNSGSSSRYSDPDLNQF</sequence>
<protein>
    <recommendedName>
        <fullName evidence="3">DUF7598 domain-containing protein</fullName>
    </recommendedName>
</protein>